<evidence type="ECO:0000313" key="1">
    <source>
        <dbReference type="EMBL" id="EEF46571.1"/>
    </source>
</evidence>
<evidence type="ECO:0000313" key="2">
    <source>
        <dbReference type="Proteomes" id="UP000008311"/>
    </source>
</evidence>
<sequence>MTKYRYGVRDFEEFRNMSIRMFGQTNVKYVHNARGAVEAASTITTVAASSTPSYSRPTTSSQATFLAVRGGTVARGRGNSKVGRTRNASQTFTNYSTRVPNIIESQKS</sequence>
<gene>
    <name evidence="1" type="ORF">RCOM_1663310</name>
</gene>
<protein>
    <submittedName>
        <fullName evidence="1">Uncharacterized protein</fullName>
    </submittedName>
</protein>
<dbReference type="Proteomes" id="UP000008311">
    <property type="component" value="Unassembled WGS sequence"/>
</dbReference>
<dbReference type="InParanoid" id="B9RQ10"/>
<accession>B9RQ10</accession>
<organism evidence="1 2">
    <name type="scientific">Ricinus communis</name>
    <name type="common">Castor bean</name>
    <dbReference type="NCBI Taxonomy" id="3988"/>
    <lineage>
        <taxon>Eukaryota</taxon>
        <taxon>Viridiplantae</taxon>
        <taxon>Streptophyta</taxon>
        <taxon>Embryophyta</taxon>
        <taxon>Tracheophyta</taxon>
        <taxon>Spermatophyta</taxon>
        <taxon>Magnoliopsida</taxon>
        <taxon>eudicotyledons</taxon>
        <taxon>Gunneridae</taxon>
        <taxon>Pentapetalae</taxon>
        <taxon>rosids</taxon>
        <taxon>fabids</taxon>
        <taxon>Malpighiales</taxon>
        <taxon>Euphorbiaceae</taxon>
        <taxon>Acalyphoideae</taxon>
        <taxon>Acalypheae</taxon>
        <taxon>Ricinus</taxon>
    </lineage>
</organism>
<name>B9RQ10_RICCO</name>
<proteinExistence type="predicted"/>
<dbReference type="AlphaFoldDB" id="B9RQ10"/>
<dbReference type="EMBL" id="EQ973799">
    <property type="protein sequence ID" value="EEF46571.1"/>
    <property type="molecule type" value="Genomic_DNA"/>
</dbReference>
<reference evidence="2" key="1">
    <citation type="journal article" date="2010" name="Nat. Biotechnol.">
        <title>Draft genome sequence of the oilseed species Ricinus communis.</title>
        <authorList>
            <person name="Chan A.P."/>
            <person name="Crabtree J."/>
            <person name="Zhao Q."/>
            <person name="Lorenzi H."/>
            <person name="Orvis J."/>
            <person name="Puiu D."/>
            <person name="Melake-Berhan A."/>
            <person name="Jones K.M."/>
            <person name="Redman J."/>
            <person name="Chen G."/>
            <person name="Cahoon E.B."/>
            <person name="Gedil M."/>
            <person name="Stanke M."/>
            <person name="Haas B.J."/>
            <person name="Wortman J.R."/>
            <person name="Fraser-Liggett C.M."/>
            <person name="Ravel J."/>
            <person name="Rabinowicz P.D."/>
        </authorList>
    </citation>
    <scope>NUCLEOTIDE SEQUENCE [LARGE SCALE GENOMIC DNA]</scope>
    <source>
        <strain evidence="2">cv. Hale</strain>
    </source>
</reference>
<keyword evidence="2" id="KW-1185">Reference proteome</keyword>